<proteinExistence type="predicted"/>
<reference evidence="1 2" key="1">
    <citation type="submission" date="2021-06" db="EMBL/GenBank/DDBJ databases">
        <authorList>
            <person name="Palmer J.M."/>
        </authorList>
    </citation>
    <scope>NUCLEOTIDE SEQUENCE [LARGE SCALE GENOMIC DNA]</scope>
    <source>
        <strain evidence="2">if_2019</strain>
        <tissue evidence="1">Muscle</tissue>
    </source>
</reference>
<dbReference type="Proteomes" id="UP001482620">
    <property type="component" value="Unassembled WGS sequence"/>
</dbReference>
<comment type="caution">
    <text evidence="1">The sequence shown here is derived from an EMBL/GenBank/DDBJ whole genome shotgun (WGS) entry which is preliminary data.</text>
</comment>
<keyword evidence="2" id="KW-1185">Reference proteome</keyword>
<dbReference type="EMBL" id="JAHRIQ010035421">
    <property type="protein sequence ID" value="MEQ2232273.1"/>
    <property type="molecule type" value="Genomic_DNA"/>
</dbReference>
<gene>
    <name evidence="1" type="ORF">ILYODFUR_009512</name>
</gene>
<evidence type="ECO:0000313" key="1">
    <source>
        <dbReference type="EMBL" id="MEQ2232273.1"/>
    </source>
</evidence>
<evidence type="ECO:0000313" key="2">
    <source>
        <dbReference type="Proteomes" id="UP001482620"/>
    </source>
</evidence>
<organism evidence="1 2">
    <name type="scientific">Ilyodon furcidens</name>
    <name type="common">goldbreast splitfin</name>
    <dbReference type="NCBI Taxonomy" id="33524"/>
    <lineage>
        <taxon>Eukaryota</taxon>
        <taxon>Metazoa</taxon>
        <taxon>Chordata</taxon>
        <taxon>Craniata</taxon>
        <taxon>Vertebrata</taxon>
        <taxon>Euteleostomi</taxon>
        <taxon>Actinopterygii</taxon>
        <taxon>Neopterygii</taxon>
        <taxon>Teleostei</taxon>
        <taxon>Neoteleostei</taxon>
        <taxon>Acanthomorphata</taxon>
        <taxon>Ovalentaria</taxon>
        <taxon>Atherinomorphae</taxon>
        <taxon>Cyprinodontiformes</taxon>
        <taxon>Goodeidae</taxon>
        <taxon>Ilyodon</taxon>
    </lineage>
</organism>
<sequence>MSQALTLLNSKTLYTHNEFTQFHKIQKFINKNKLTQSQTYFNQQTLYYAKTTRLNHQAERKTARPSHMTSNPATQRSLMSPTLGWTSGAAVVGDITCHFILVFMKASEPLFV</sequence>
<accession>A0ABV0TK70</accession>
<name>A0ABV0TK70_9TELE</name>
<protein>
    <submittedName>
        <fullName evidence="1">Uncharacterized protein</fullName>
    </submittedName>
</protein>